<proteinExistence type="predicted"/>
<evidence type="ECO:0000313" key="2">
    <source>
        <dbReference type="Proteomes" id="UP001501791"/>
    </source>
</evidence>
<accession>A0ABP4N154</accession>
<reference evidence="2" key="1">
    <citation type="journal article" date="2019" name="Int. J. Syst. Evol. Microbiol.">
        <title>The Global Catalogue of Microorganisms (GCM) 10K type strain sequencing project: providing services to taxonomists for standard genome sequencing and annotation.</title>
        <authorList>
            <consortium name="The Broad Institute Genomics Platform"/>
            <consortium name="The Broad Institute Genome Sequencing Center for Infectious Disease"/>
            <person name="Wu L."/>
            <person name="Ma J."/>
        </authorList>
    </citation>
    <scope>NUCLEOTIDE SEQUENCE [LARGE SCALE GENOMIC DNA]</scope>
    <source>
        <strain evidence="2">JCM 13319</strain>
    </source>
</reference>
<dbReference type="Proteomes" id="UP001501791">
    <property type="component" value="Unassembled WGS sequence"/>
</dbReference>
<dbReference type="EMBL" id="BAAALY010000014">
    <property type="protein sequence ID" value="GAA1552591.1"/>
    <property type="molecule type" value="Genomic_DNA"/>
</dbReference>
<comment type="caution">
    <text evidence="1">The sequence shown here is derived from an EMBL/GenBank/DDBJ whole genome shotgun (WGS) entry which is preliminary data.</text>
</comment>
<organism evidence="1 2">
    <name type="scientific">Brevibacterium picturae</name>
    <dbReference type="NCBI Taxonomy" id="260553"/>
    <lineage>
        <taxon>Bacteria</taxon>
        <taxon>Bacillati</taxon>
        <taxon>Actinomycetota</taxon>
        <taxon>Actinomycetes</taxon>
        <taxon>Micrococcales</taxon>
        <taxon>Brevibacteriaceae</taxon>
        <taxon>Brevibacterium</taxon>
    </lineage>
</organism>
<evidence type="ECO:0000313" key="1">
    <source>
        <dbReference type="EMBL" id="GAA1552591.1"/>
    </source>
</evidence>
<keyword evidence="2" id="KW-1185">Reference proteome</keyword>
<gene>
    <name evidence="1" type="ORF">GCM10009691_28830</name>
</gene>
<sequence>MAVMISSTGHIQIGARVAHIPAVKERLRMAAALARTDSRCFARRSRAMSLVGAAVVGVADAGAAVGVVDAGAAGECAGSVDSSTGSVDRLGAWGSSG</sequence>
<protein>
    <submittedName>
        <fullName evidence="1">Uncharacterized protein</fullName>
    </submittedName>
</protein>
<name>A0ABP4N154_9MICO</name>